<protein>
    <recommendedName>
        <fullName evidence="2">NADP-dependent oxidoreductase domain-containing protein</fullName>
    </recommendedName>
</protein>
<dbReference type="HOGENOM" id="CLU_167938_0_0_1"/>
<dbReference type="AlphaFoldDB" id="A0A0D0BN53"/>
<dbReference type="EMBL" id="KN834879">
    <property type="protein sequence ID" value="KIK50919.1"/>
    <property type="molecule type" value="Genomic_DNA"/>
</dbReference>
<gene>
    <name evidence="3" type="ORF">GYMLUDRAFT_983732</name>
</gene>
<organism evidence="3 4">
    <name type="scientific">Collybiopsis luxurians FD-317 M1</name>
    <dbReference type="NCBI Taxonomy" id="944289"/>
    <lineage>
        <taxon>Eukaryota</taxon>
        <taxon>Fungi</taxon>
        <taxon>Dikarya</taxon>
        <taxon>Basidiomycota</taxon>
        <taxon>Agaricomycotina</taxon>
        <taxon>Agaricomycetes</taxon>
        <taxon>Agaricomycetidae</taxon>
        <taxon>Agaricales</taxon>
        <taxon>Marasmiineae</taxon>
        <taxon>Omphalotaceae</taxon>
        <taxon>Collybiopsis</taxon>
        <taxon>Collybiopsis luxurians</taxon>
    </lineage>
</organism>
<keyword evidence="1" id="KW-0560">Oxidoreductase</keyword>
<sequence>MLLKTSGCQFHYDTPIEETMQALHDVVKAGYVCYIGISSSWAYQCEFNEQTSHLFNMNLPMLSNNLALFISMQNHYSLVYWEEEREMFPMLKVRDTDTSFGSQC</sequence>
<dbReference type="PANTHER" id="PTHR43364">
    <property type="entry name" value="NADH-SPECIFIC METHYLGLYOXAL REDUCTASE-RELATED"/>
    <property type="match status" value="1"/>
</dbReference>
<feature type="domain" description="NADP-dependent oxidoreductase" evidence="2">
    <location>
        <begin position="12"/>
        <end position="93"/>
    </location>
</feature>
<evidence type="ECO:0000313" key="3">
    <source>
        <dbReference type="EMBL" id="KIK50919.1"/>
    </source>
</evidence>
<dbReference type="PANTHER" id="PTHR43364:SF4">
    <property type="entry name" value="NAD(P)-LINKED OXIDOREDUCTASE SUPERFAMILY PROTEIN"/>
    <property type="match status" value="1"/>
</dbReference>
<evidence type="ECO:0000259" key="2">
    <source>
        <dbReference type="Pfam" id="PF00248"/>
    </source>
</evidence>
<dbReference type="Proteomes" id="UP000053593">
    <property type="component" value="Unassembled WGS sequence"/>
</dbReference>
<dbReference type="InterPro" id="IPR050523">
    <property type="entry name" value="AKR_Detox_Biosynth"/>
</dbReference>
<dbReference type="GO" id="GO:0016491">
    <property type="term" value="F:oxidoreductase activity"/>
    <property type="evidence" value="ECO:0007669"/>
    <property type="project" value="UniProtKB-KW"/>
</dbReference>
<accession>A0A0D0BN53</accession>
<dbReference type="Gene3D" id="3.20.20.100">
    <property type="entry name" value="NADP-dependent oxidoreductase domain"/>
    <property type="match status" value="1"/>
</dbReference>
<dbReference type="InterPro" id="IPR023210">
    <property type="entry name" value="NADP_OxRdtase_dom"/>
</dbReference>
<dbReference type="Pfam" id="PF00248">
    <property type="entry name" value="Aldo_ket_red"/>
    <property type="match status" value="1"/>
</dbReference>
<proteinExistence type="predicted"/>
<name>A0A0D0BN53_9AGAR</name>
<reference evidence="3 4" key="1">
    <citation type="submission" date="2014-04" db="EMBL/GenBank/DDBJ databases">
        <title>Evolutionary Origins and Diversification of the Mycorrhizal Mutualists.</title>
        <authorList>
            <consortium name="DOE Joint Genome Institute"/>
            <consortium name="Mycorrhizal Genomics Consortium"/>
            <person name="Kohler A."/>
            <person name="Kuo A."/>
            <person name="Nagy L.G."/>
            <person name="Floudas D."/>
            <person name="Copeland A."/>
            <person name="Barry K.W."/>
            <person name="Cichocki N."/>
            <person name="Veneault-Fourrey C."/>
            <person name="LaButti K."/>
            <person name="Lindquist E.A."/>
            <person name="Lipzen A."/>
            <person name="Lundell T."/>
            <person name="Morin E."/>
            <person name="Murat C."/>
            <person name="Riley R."/>
            <person name="Ohm R."/>
            <person name="Sun H."/>
            <person name="Tunlid A."/>
            <person name="Henrissat B."/>
            <person name="Grigoriev I.V."/>
            <person name="Hibbett D.S."/>
            <person name="Martin F."/>
        </authorList>
    </citation>
    <scope>NUCLEOTIDE SEQUENCE [LARGE SCALE GENOMIC DNA]</scope>
    <source>
        <strain evidence="3 4">FD-317 M1</strain>
    </source>
</reference>
<keyword evidence="4" id="KW-1185">Reference proteome</keyword>
<evidence type="ECO:0000256" key="1">
    <source>
        <dbReference type="ARBA" id="ARBA00023002"/>
    </source>
</evidence>
<dbReference type="SUPFAM" id="SSF51430">
    <property type="entry name" value="NAD(P)-linked oxidoreductase"/>
    <property type="match status" value="1"/>
</dbReference>
<evidence type="ECO:0000313" key="4">
    <source>
        <dbReference type="Proteomes" id="UP000053593"/>
    </source>
</evidence>
<dbReference type="OrthoDB" id="48988at2759"/>
<dbReference type="InterPro" id="IPR036812">
    <property type="entry name" value="NAD(P)_OxRdtase_dom_sf"/>
</dbReference>